<dbReference type="EMBL" id="JAINDJ010000006">
    <property type="protein sequence ID" value="KAG9443972.1"/>
    <property type="molecule type" value="Genomic_DNA"/>
</dbReference>
<dbReference type="Proteomes" id="UP000825729">
    <property type="component" value="Unassembled WGS sequence"/>
</dbReference>
<dbReference type="Gene3D" id="3.40.50.300">
    <property type="entry name" value="P-loop containing nucleotide triphosphate hydrolases"/>
    <property type="match status" value="1"/>
</dbReference>
<keyword evidence="3" id="KW-1185">Reference proteome</keyword>
<dbReference type="SUPFAM" id="SSF52540">
    <property type="entry name" value="P-loop containing nucleoside triphosphate hydrolases"/>
    <property type="match status" value="1"/>
</dbReference>
<dbReference type="GO" id="GO:0000724">
    <property type="term" value="P:double-strand break repair via homologous recombination"/>
    <property type="evidence" value="ECO:0007669"/>
    <property type="project" value="InterPro"/>
</dbReference>
<evidence type="ECO:0000259" key="1">
    <source>
        <dbReference type="PROSITE" id="PS50162"/>
    </source>
</evidence>
<dbReference type="PANTHER" id="PTHR46644">
    <property type="entry name" value="DNA REPAIR PROTEIN XRCC2"/>
    <property type="match status" value="1"/>
</dbReference>
<dbReference type="InterPro" id="IPR027417">
    <property type="entry name" value="P-loop_NTPase"/>
</dbReference>
<dbReference type="CDD" id="cd19490">
    <property type="entry name" value="XRCC2"/>
    <property type="match status" value="1"/>
</dbReference>
<comment type="caution">
    <text evidence="2">The sequence shown here is derived from an EMBL/GenBank/DDBJ whole genome shotgun (WGS) entry which is preliminary data.</text>
</comment>
<reference evidence="2 3" key="1">
    <citation type="submission" date="2021-07" db="EMBL/GenBank/DDBJ databases">
        <title>The Aristolochia fimbriata genome: insights into angiosperm evolution, floral development and chemical biosynthesis.</title>
        <authorList>
            <person name="Jiao Y."/>
        </authorList>
    </citation>
    <scope>NUCLEOTIDE SEQUENCE [LARGE SCALE GENOMIC DNA]</scope>
    <source>
        <strain evidence="2">IBCAS-2021</strain>
        <tissue evidence="2">Leaf</tissue>
    </source>
</reference>
<dbReference type="AlphaFoldDB" id="A0AAV7E892"/>
<dbReference type="GO" id="GO:0003677">
    <property type="term" value="F:DNA binding"/>
    <property type="evidence" value="ECO:0007669"/>
    <property type="project" value="InterPro"/>
</dbReference>
<proteinExistence type="predicted"/>
<gene>
    <name evidence="2" type="ORF">H6P81_015312</name>
</gene>
<dbReference type="InterPro" id="IPR030547">
    <property type="entry name" value="XRCC2"/>
</dbReference>
<dbReference type="GO" id="GO:0005524">
    <property type="term" value="F:ATP binding"/>
    <property type="evidence" value="ECO:0007669"/>
    <property type="project" value="InterPro"/>
</dbReference>
<protein>
    <recommendedName>
        <fullName evidence="1">RecA family profile 1 domain-containing protein</fullName>
    </recommendedName>
</protein>
<dbReference type="InterPro" id="IPR020588">
    <property type="entry name" value="RecA_ATP-bd"/>
</dbReference>
<accession>A0AAV7E892</accession>
<evidence type="ECO:0000313" key="2">
    <source>
        <dbReference type="EMBL" id="KAG9443972.1"/>
    </source>
</evidence>
<evidence type="ECO:0000313" key="3">
    <source>
        <dbReference type="Proteomes" id="UP000825729"/>
    </source>
</evidence>
<sequence>MALADWINADESAKDMLSRVLLERPLLLLPPLHRVPLRVGNVVEIVGPSPSAKTEVLIQAAISSILPKEWGGVHYGGLERLVIYIDLDCRFDVHRIAQSLKHRISEIQESTFLNEELFQACMRRFSYIRCYNSYELLAVLKTLQTRLQKETELNGLAAHLLMIDSIGAFYWVDRASKSLPLDGNNRKTLSLQSVAQTVVNEIRQLIQGQPMLVLVTKATIMGMGPLASNMKRTGTKWIPQDNSKENLNRRLEQYVYQEYMPSVWQLFVTHRIFLTTSDSKLGDVPVHVSQWLIPPLQVSDRFVVRDAGISIVT</sequence>
<dbReference type="GO" id="GO:0140664">
    <property type="term" value="F:ATP-dependent DNA damage sensor activity"/>
    <property type="evidence" value="ECO:0007669"/>
    <property type="project" value="InterPro"/>
</dbReference>
<dbReference type="PROSITE" id="PS50162">
    <property type="entry name" value="RECA_2"/>
    <property type="match status" value="1"/>
</dbReference>
<organism evidence="2 3">
    <name type="scientific">Aristolochia fimbriata</name>
    <name type="common">White veined hardy Dutchman's pipe vine</name>
    <dbReference type="NCBI Taxonomy" id="158543"/>
    <lineage>
        <taxon>Eukaryota</taxon>
        <taxon>Viridiplantae</taxon>
        <taxon>Streptophyta</taxon>
        <taxon>Embryophyta</taxon>
        <taxon>Tracheophyta</taxon>
        <taxon>Spermatophyta</taxon>
        <taxon>Magnoliopsida</taxon>
        <taxon>Magnoliidae</taxon>
        <taxon>Piperales</taxon>
        <taxon>Aristolochiaceae</taxon>
        <taxon>Aristolochia</taxon>
    </lineage>
</organism>
<name>A0AAV7E892_ARIFI</name>
<feature type="domain" description="RecA family profile 1" evidence="1">
    <location>
        <begin position="17"/>
        <end position="220"/>
    </location>
</feature>
<dbReference type="GO" id="GO:0033063">
    <property type="term" value="C:Rad51B-Rad51C-Rad51D-XRCC2 complex"/>
    <property type="evidence" value="ECO:0007669"/>
    <property type="project" value="InterPro"/>
</dbReference>
<dbReference type="PANTHER" id="PTHR46644:SF2">
    <property type="entry name" value="DNA REPAIR PROTEIN XRCC2"/>
    <property type="match status" value="1"/>
</dbReference>
<dbReference type="GO" id="GO:0005657">
    <property type="term" value="C:replication fork"/>
    <property type="evidence" value="ECO:0007669"/>
    <property type="project" value="InterPro"/>
</dbReference>